<comment type="caution">
    <text evidence="1">The sequence shown here is derived from an EMBL/GenBank/DDBJ whole genome shotgun (WGS) entry which is preliminary data.</text>
</comment>
<dbReference type="Proteomes" id="UP001066276">
    <property type="component" value="Chromosome 7"/>
</dbReference>
<gene>
    <name evidence="1" type="ORF">NDU88_002972</name>
</gene>
<reference evidence="1" key="1">
    <citation type="journal article" date="2022" name="bioRxiv">
        <title>Sequencing and chromosome-scale assembly of the giantPleurodeles waltlgenome.</title>
        <authorList>
            <person name="Brown T."/>
            <person name="Elewa A."/>
            <person name="Iarovenko S."/>
            <person name="Subramanian E."/>
            <person name="Araus A.J."/>
            <person name="Petzold A."/>
            <person name="Susuki M."/>
            <person name="Suzuki K.-i.T."/>
            <person name="Hayashi T."/>
            <person name="Toyoda A."/>
            <person name="Oliveira C."/>
            <person name="Osipova E."/>
            <person name="Leigh N.D."/>
            <person name="Simon A."/>
            <person name="Yun M.H."/>
        </authorList>
    </citation>
    <scope>NUCLEOTIDE SEQUENCE</scope>
    <source>
        <strain evidence="1">20211129_DDA</strain>
        <tissue evidence="1">Liver</tissue>
    </source>
</reference>
<evidence type="ECO:0000313" key="2">
    <source>
        <dbReference type="Proteomes" id="UP001066276"/>
    </source>
</evidence>
<protein>
    <submittedName>
        <fullName evidence="1">Uncharacterized protein</fullName>
    </submittedName>
</protein>
<dbReference type="AlphaFoldDB" id="A0AAV7P879"/>
<keyword evidence="2" id="KW-1185">Reference proteome</keyword>
<dbReference type="EMBL" id="JANPWB010000011">
    <property type="protein sequence ID" value="KAJ1124521.1"/>
    <property type="molecule type" value="Genomic_DNA"/>
</dbReference>
<name>A0AAV7P879_PLEWA</name>
<sequence length="73" mass="8134">MVGTLSAAGKAMINGVAKASLKRAEKDKHSRVTNLENRRLTLEIFLFSNCETLHSQLKLDRTSLQQIVLDDAH</sequence>
<accession>A0AAV7P879</accession>
<evidence type="ECO:0000313" key="1">
    <source>
        <dbReference type="EMBL" id="KAJ1124521.1"/>
    </source>
</evidence>
<organism evidence="1 2">
    <name type="scientific">Pleurodeles waltl</name>
    <name type="common">Iberian ribbed newt</name>
    <dbReference type="NCBI Taxonomy" id="8319"/>
    <lineage>
        <taxon>Eukaryota</taxon>
        <taxon>Metazoa</taxon>
        <taxon>Chordata</taxon>
        <taxon>Craniata</taxon>
        <taxon>Vertebrata</taxon>
        <taxon>Euteleostomi</taxon>
        <taxon>Amphibia</taxon>
        <taxon>Batrachia</taxon>
        <taxon>Caudata</taxon>
        <taxon>Salamandroidea</taxon>
        <taxon>Salamandridae</taxon>
        <taxon>Pleurodelinae</taxon>
        <taxon>Pleurodeles</taxon>
    </lineage>
</organism>
<proteinExistence type="predicted"/>